<reference evidence="2" key="1">
    <citation type="submission" date="2016-11" db="UniProtKB">
        <authorList>
            <consortium name="WormBaseParasite"/>
        </authorList>
    </citation>
    <scope>IDENTIFICATION</scope>
    <source>
        <strain evidence="2">KR3021</strain>
    </source>
</reference>
<accession>A0AC35UHN4</accession>
<dbReference type="WBParaSite" id="RSKR_0001136000.1">
    <property type="protein sequence ID" value="RSKR_0001136000.1"/>
    <property type="gene ID" value="RSKR_0001136000"/>
</dbReference>
<proteinExistence type="predicted"/>
<protein>
    <submittedName>
        <fullName evidence="2">S-(hydroxymethyl)glutathione dehydrogenase</fullName>
    </submittedName>
</protein>
<evidence type="ECO:0000313" key="2">
    <source>
        <dbReference type="WBParaSite" id="RSKR_0001136000.1"/>
    </source>
</evidence>
<evidence type="ECO:0000313" key="1">
    <source>
        <dbReference type="Proteomes" id="UP000095286"/>
    </source>
</evidence>
<dbReference type="Proteomes" id="UP000095286">
    <property type="component" value="Unplaced"/>
</dbReference>
<sequence length="709" mass="79153">MSSTEGKTITCKAAVAWEAKSPLSIEEIQVAPPKAHEVRIKVLFTAVCHTDAYTLDGHDPEGLFPCILGHEGAGIVESVGDCVTGFAPGDHVIPLYVPQCKECEYCLNPKTNLCQKIRISQGNGFMPDGTSRFTCKGKQLFHFMGCSAFSEYTVVADISLCKIDQTAPLEKVCLLGCGISTGRGAVKNTCKVEKDSNVAVWGLGAVGLSVIEAAASVGAKSIIAIDTNESKFDIAKSFGATHFENPKNAPTDKSFQAYLVDKYNGGFDYTFECIGNVNCMRQALESCHKGWGESCIIALIIGVAAAGQEVSTRPFQFVTGRKLMGSAFGNYKSVDSVPKLVQEYLEGKLKLDEYITHQFDMEKINEAFDVLHHGERESAVELESKLLSVLGVDQVPNIGKYKKNDFDKTYMKELYQYGESLLYDTDTPDEMTSFVPFDILTSAKETRLYFDTENIIKNNAELLNAEIRIVFDKSIQQKDWLNVHIRRSDVESDEQFLIDTVDKPQLENTFILNITSVFYQWSNTNAKFQSLYLDIGQNNLNSYGNWNVIGIASFMIKSDKQNFVKYKPLMSERRRRSITEPTEPLISLNTRSQFFSKPKEMFRKVPSCRLHGLYVEFKDLGWDRFVIAPKGYQANYCDGACSFPLTANMNATNHAIIKTLVRMIDQTKADSAKCAPVLLSPMKILFVDDKNNVVMKRYQSMLVKLCGCQ</sequence>
<organism evidence="1 2">
    <name type="scientific">Rhabditophanes sp. KR3021</name>
    <dbReference type="NCBI Taxonomy" id="114890"/>
    <lineage>
        <taxon>Eukaryota</taxon>
        <taxon>Metazoa</taxon>
        <taxon>Ecdysozoa</taxon>
        <taxon>Nematoda</taxon>
        <taxon>Chromadorea</taxon>
        <taxon>Rhabditida</taxon>
        <taxon>Tylenchina</taxon>
        <taxon>Panagrolaimomorpha</taxon>
        <taxon>Strongyloidoidea</taxon>
        <taxon>Alloionematidae</taxon>
        <taxon>Rhabditophanes</taxon>
    </lineage>
</organism>
<name>A0AC35UHN4_9BILA</name>